<gene>
    <name evidence="7" type="ORF">N7517_010033</name>
</gene>
<sequence length="200" mass="20816">MLGAGLMLIIKPGISFAAWFFPAAMIGITVGGEASLMTVLSSYFVPNHLIATGVCVANAATLLGGAVAVTIYSVVFNSKIKKALPLKLSESVLQVGLPESSLADFLVAYTTGNPALANVPGVTPVVLSAARAAKKVAYADSFRYIWYILLAFAGICLVPALLFSPTAKYMTNEVAAPVQERRAKAGGAKATSEVKETSED</sequence>
<protein>
    <recommendedName>
        <fullName evidence="9">Major facilitator superfamily (MFS) profile domain-containing protein</fullName>
    </recommendedName>
</protein>
<dbReference type="Proteomes" id="UP001147752">
    <property type="component" value="Unassembled WGS sequence"/>
</dbReference>
<feature type="transmembrane region" description="Helical" evidence="6">
    <location>
        <begin position="50"/>
        <end position="75"/>
    </location>
</feature>
<evidence type="ECO:0000256" key="1">
    <source>
        <dbReference type="ARBA" id="ARBA00004141"/>
    </source>
</evidence>
<dbReference type="AlphaFoldDB" id="A0A9W9RIQ9"/>
<organism evidence="7 8">
    <name type="scientific">Penicillium concentricum</name>
    <dbReference type="NCBI Taxonomy" id="293559"/>
    <lineage>
        <taxon>Eukaryota</taxon>
        <taxon>Fungi</taxon>
        <taxon>Dikarya</taxon>
        <taxon>Ascomycota</taxon>
        <taxon>Pezizomycotina</taxon>
        <taxon>Eurotiomycetes</taxon>
        <taxon>Eurotiomycetidae</taxon>
        <taxon>Eurotiales</taxon>
        <taxon>Aspergillaceae</taxon>
        <taxon>Penicillium</taxon>
    </lineage>
</organism>
<evidence type="ECO:0000256" key="3">
    <source>
        <dbReference type="ARBA" id="ARBA00022692"/>
    </source>
</evidence>
<dbReference type="GeneID" id="81466939"/>
<keyword evidence="4 6" id="KW-1133">Transmembrane helix</keyword>
<proteinExistence type="predicted"/>
<comment type="caution">
    <text evidence="7">The sequence shown here is derived from an EMBL/GenBank/DDBJ whole genome shotgun (WGS) entry which is preliminary data.</text>
</comment>
<dbReference type="InterPro" id="IPR036259">
    <property type="entry name" value="MFS_trans_sf"/>
</dbReference>
<reference evidence="7" key="1">
    <citation type="submission" date="2022-12" db="EMBL/GenBank/DDBJ databases">
        <authorList>
            <person name="Petersen C."/>
        </authorList>
    </citation>
    <scope>NUCLEOTIDE SEQUENCE</scope>
    <source>
        <strain evidence="7">IBT 3081</strain>
    </source>
</reference>
<evidence type="ECO:0000256" key="6">
    <source>
        <dbReference type="SAM" id="Phobius"/>
    </source>
</evidence>
<keyword evidence="2" id="KW-0813">Transport</keyword>
<dbReference type="RefSeq" id="XP_056576328.1">
    <property type="nucleotide sequence ID" value="XM_056727756.1"/>
</dbReference>
<evidence type="ECO:0000256" key="2">
    <source>
        <dbReference type="ARBA" id="ARBA00022448"/>
    </source>
</evidence>
<dbReference type="InterPro" id="IPR010573">
    <property type="entry name" value="MFS_Str1/Tri12-like"/>
</dbReference>
<feature type="transmembrane region" description="Helical" evidence="6">
    <location>
        <begin position="12"/>
        <end position="30"/>
    </location>
</feature>
<name>A0A9W9RIQ9_9EURO</name>
<dbReference type="PANTHER" id="PTHR23501:SF109">
    <property type="entry name" value="MAJOR FACILITATOR SUPERFAMILY (MFS) PROFILE DOMAIN-CONTAINING PROTEIN-RELATED"/>
    <property type="match status" value="1"/>
</dbReference>
<dbReference type="Pfam" id="PF06609">
    <property type="entry name" value="TRI12"/>
    <property type="match status" value="1"/>
</dbReference>
<dbReference type="OrthoDB" id="4139357at2759"/>
<accession>A0A9W9RIQ9</accession>
<comment type="subcellular location">
    <subcellularLocation>
        <location evidence="1">Membrane</location>
        <topology evidence="1">Multi-pass membrane protein</topology>
    </subcellularLocation>
</comment>
<dbReference type="SUPFAM" id="SSF103473">
    <property type="entry name" value="MFS general substrate transporter"/>
    <property type="match status" value="1"/>
</dbReference>
<dbReference type="EMBL" id="JAPZBT010000004">
    <property type="protein sequence ID" value="KAJ5360842.1"/>
    <property type="molecule type" value="Genomic_DNA"/>
</dbReference>
<evidence type="ECO:0000313" key="8">
    <source>
        <dbReference type="Proteomes" id="UP001147752"/>
    </source>
</evidence>
<dbReference type="PANTHER" id="PTHR23501">
    <property type="entry name" value="MAJOR FACILITATOR SUPERFAMILY"/>
    <property type="match status" value="1"/>
</dbReference>
<dbReference type="GO" id="GO:0005886">
    <property type="term" value="C:plasma membrane"/>
    <property type="evidence" value="ECO:0007669"/>
    <property type="project" value="TreeGrafter"/>
</dbReference>
<evidence type="ECO:0000313" key="7">
    <source>
        <dbReference type="EMBL" id="KAJ5360842.1"/>
    </source>
</evidence>
<feature type="transmembrane region" description="Helical" evidence="6">
    <location>
        <begin position="144"/>
        <end position="163"/>
    </location>
</feature>
<evidence type="ECO:0000256" key="5">
    <source>
        <dbReference type="ARBA" id="ARBA00023136"/>
    </source>
</evidence>
<evidence type="ECO:0008006" key="9">
    <source>
        <dbReference type="Google" id="ProtNLM"/>
    </source>
</evidence>
<dbReference type="GO" id="GO:0022857">
    <property type="term" value="F:transmembrane transporter activity"/>
    <property type="evidence" value="ECO:0007669"/>
    <property type="project" value="InterPro"/>
</dbReference>
<evidence type="ECO:0000256" key="4">
    <source>
        <dbReference type="ARBA" id="ARBA00022989"/>
    </source>
</evidence>
<keyword evidence="5 6" id="KW-0472">Membrane</keyword>
<reference evidence="7" key="2">
    <citation type="journal article" date="2023" name="IMA Fungus">
        <title>Comparative genomic study of the Penicillium genus elucidates a diverse pangenome and 15 lateral gene transfer events.</title>
        <authorList>
            <person name="Petersen C."/>
            <person name="Sorensen T."/>
            <person name="Nielsen M.R."/>
            <person name="Sondergaard T.E."/>
            <person name="Sorensen J.L."/>
            <person name="Fitzpatrick D.A."/>
            <person name="Frisvad J.C."/>
            <person name="Nielsen K.L."/>
        </authorList>
    </citation>
    <scope>NUCLEOTIDE SEQUENCE</scope>
    <source>
        <strain evidence="7">IBT 3081</strain>
    </source>
</reference>
<keyword evidence="3 6" id="KW-0812">Transmembrane</keyword>
<keyword evidence="8" id="KW-1185">Reference proteome</keyword>